<accession>A0A9W9Z6W6</accession>
<gene>
    <name evidence="1" type="ORF">OS493_036183</name>
</gene>
<protein>
    <submittedName>
        <fullName evidence="1">Uncharacterized protein</fullName>
    </submittedName>
</protein>
<dbReference type="AlphaFoldDB" id="A0A9W9Z6W6"/>
<proteinExistence type="predicted"/>
<organism evidence="1 2">
    <name type="scientific">Desmophyllum pertusum</name>
    <dbReference type="NCBI Taxonomy" id="174260"/>
    <lineage>
        <taxon>Eukaryota</taxon>
        <taxon>Metazoa</taxon>
        <taxon>Cnidaria</taxon>
        <taxon>Anthozoa</taxon>
        <taxon>Hexacorallia</taxon>
        <taxon>Scleractinia</taxon>
        <taxon>Caryophylliina</taxon>
        <taxon>Caryophylliidae</taxon>
        <taxon>Desmophyllum</taxon>
    </lineage>
</organism>
<dbReference type="EMBL" id="MU826408">
    <property type="protein sequence ID" value="KAJ7376202.1"/>
    <property type="molecule type" value="Genomic_DNA"/>
</dbReference>
<reference evidence="1" key="1">
    <citation type="submission" date="2023-01" db="EMBL/GenBank/DDBJ databases">
        <title>Genome assembly of the deep-sea coral Lophelia pertusa.</title>
        <authorList>
            <person name="Herrera S."/>
            <person name="Cordes E."/>
        </authorList>
    </citation>
    <scope>NUCLEOTIDE SEQUENCE</scope>
    <source>
        <strain evidence="1">USNM1676648</strain>
        <tissue evidence="1">Polyp</tissue>
    </source>
</reference>
<name>A0A9W9Z6W6_9CNID</name>
<comment type="caution">
    <text evidence="1">The sequence shown here is derived from an EMBL/GenBank/DDBJ whole genome shotgun (WGS) entry which is preliminary data.</text>
</comment>
<dbReference type="Proteomes" id="UP001163046">
    <property type="component" value="Unassembled WGS sequence"/>
</dbReference>
<keyword evidence="2" id="KW-1185">Reference proteome</keyword>
<sequence length="243" mass="25958">MVPVDPTAGYHQLDAVWKALGDRFDIPESTLEHLHKFRQFKRQENQSVNDYFVQLVAKANKAFPGATPKMTGKEIINTIALNVGDAKLTAKVTNRIDTLTLDVLGKLVLQKEQARSLAKTIGVNEQADEPIDVNVDAKSVEVKQEPGEVGALFTNTFPRVANKETPGPHAGINQVLKSISGKQEGEVSEGPLASQLPTVGPGVDYSAEKRNPLPTATVKVHLAGDKVVALCDTGSGSMGVGVS</sequence>
<evidence type="ECO:0000313" key="1">
    <source>
        <dbReference type="EMBL" id="KAJ7376202.1"/>
    </source>
</evidence>
<evidence type="ECO:0000313" key="2">
    <source>
        <dbReference type="Proteomes" id="UP001163046"/>
    </source>
</evidence>